<organism evidence="2">
    <name type="scientific">freshwater metagenome</name>
    <dbReference type="NCBI Taxonomy" id="449393"/>
    <lineage>
        <taxon>unclassified sequences</taxon>
        <taxon>metagenomes</taxon>
        <taxon>ecological metagenomes</taxon>
    </lineage>
</organism>
<reference evidence="2" key="1">
    <citation type="submission" date="2020-05" db="EMBL/GenBank/DDBJ databases">
        <authorList>
            <person name="Chiriac C."/>
            <person name="Salcher M."/>
            <person name="Ghai R."/>
            <person name="Kavagutti S V."/>
        </authorList>
    </citation>
    <scope>NUCLEOTIDE SEQUENCE</scope>
</reference>
<evidence type="ECO:0000313" key="2">
    <source>
        <dbReference type="EMBL" id="CAB4934623.1"/>
    </source>
</evidence>
<feature type="region of interest" description="Disordered" evidence="1">
    <location>
        <begin position="1"/>
        <end position="68"/>
    </location>
</feature>
<evidence type="ECO:0000256" key="1">
    <source>
        <dbReference type="SAM" id="MobiDB-lite"/>
    </source>
</evidence>
<gene>
    <name evidence="2" type="ORF">UFOPK3609_02131</name>
</gene>
<proteinExistence type="predicted"/>
<dbReference type="AlphaFoldDB" id="A0A6J7IU19"/>
<sequence>MQVVPVTGEGQASRTNQARASSVGPGSASPLRRSSAAERHQPVAPVPVETSSPDDACRSGSPPGARSRYRAVWWVGCPR</sequence>
<feature type="compositionally biased region" description="Polar residues" evidence="1">
    <location>
        <begin position="10"/>
        <end position="20"/>
    </location>
</feature>
<dbReference type="EMBL" id="CAFBMQ010000428">
    <property type="protein sequence ID" value="CAB4934623.1"/>
    <property type="molecule type" value="Genomic_DNA"/>
</dbReference>
<accession>A0A6J7IU19</accession>
<protein>
    <submittedName>
        <fullName evidence="2">Unannotated protein</fullName>
    </submittedName>
</protein>
<name>A0A6J7IU19_9ZZZZ</name>